<keyword evidence="1" id="KW-0812">Transmembrane</keyword>
<protein>
    <submittedName>
        <fullName evidence="2">Uncharacterized protein</fullName>
    </submittedName>
</protein>
<name>A0A941FIR8_9BACI</name>
<keyword evidence="1" id="KW-1133">Transmembrane helix</keyword>
<evidence type="ECO:0000256" key="1">
    <source>
        <dbReference type="SAM" id="Phobius"/>
    </source>
</evidence>
<accession>A0A941FIR8</accession>
<proteinExistence type="predicted"/>
<dbReference type="AlphaFoldDB" id="A0A941FIR8"/>
<organism evidence="2 3">
    <name type="scientific">Peribacillus frigoritolerans</name>
    <dbReference type="NCBI Taxonomy" id="450367"/>
    <lineage>
        <taxon>Bacteria</taxon>
        <taxon>Bacillati</taxon>
        <taxon>Bacillota</taxon>
        <taxon>Bacilli</taxon>
        <taxon>Bacillales</taxon>
        <taxon>Bacillaceae</taxon>
        <taxon>Peribacillus</taxon>
    </lineage>
</organism>
<feature type="transmembrane region" description="Helical" evidence="1">
    <location>
        <begin position="19"/>
        <end position="38"/>
    </location>
</feature>
<evidence type="ECO:0000313" key="2">
    <source>
        <dbReference type="EMBL" id="MBR8644769.1"/>
    </source>
</evidence>
<dbReference type="EMBL" id="JAGTPW010000016">
    <property type="protein sequence ID" value="MBR8644769.1"/>
    <property type="molecule type" value="Genomic_DNA"/>
</dbReference>
<dbReference type="Proteomes" id="UP000680045">
    <property type="component" value="Unassembled WGS sequence"/>
</dbReference>
<evidence type="ECO:0000313" key="3">
    <source>
        <dbReference type="Proteomes" id="UP000680045"/>
    </source>
</evidence>
<gene>
    <name evidence="2" type="ORF">KEH51_11000</name>
</gene>
<reference evidence="2" key="1">
    <citation type="submission" date="2021-04" db="EMBL/GenBank/DDBJ databases">
        <title>Whole genome sequencing of Enterococci isolates from hospitalized patients.</title>
        <authorList>
            <person name="Ogoti B.M."/>
            <person name="Onyambu F.G."/>
        </authorList>
    </citation>
    <scope>NUCLEOTIDE SEQUENCE</scope>
    <source>
        <strain evidence="2">242</strain>
    </source>
</reference>
<sequence>MIHAIVAYVALSNLLGSNLFAYSAMVIATYFLFQLLYYQVTKKMYERAVINSIK</sequence>
<keyword evidence="1" id="KW-0472">Membrane</keyword>
<comment type="caution">
    <text evidence="2">The sequence shown here is derived from an EMBL/GenBank/DDBJ whole genome shotgun (WGS) entry which is preliminary data.</text>
</comment>